<dbReference type="InterPro" id="IPR002104">
    <property type="entry name" value="Integrase_catalytic"/>
</dbReference>
<dbReference type="InterPro" id="IPR013762">
    <property type="entry name" value="Integrase-like_cat_sf"/>
</dbReference>
<comment type="similarity">
    <text evidence="1">Belongs to the 'phage' integrase family.</text>
</comment>
<dbReference type="Pfam" id="PF00589">
    <property type="entry name" value="Phage_integrase"/>
    <property type="match status" value="1"/>
</dbReference>
<dbReference type="InterPro" id="IPR025166">
    <property type="entry name" value="Integrase_DNA_bind_dom"/>
</dbReference>
<evidence type="ECO:0000256" key="3">
    <source>
        <dbReference type="ARBA" id="ARBA00023125"/>
    </source>
</evidence>
<dbReference type="AlphaFoldDB" id="A0A6F8PUR7"/>
<evidence type="ECO:0000256" key="2">
    <source>
        <dbReference type="ARBA" id="ARBA00022908"/>
    </source>
</evidence>
<dbReference type="PROSITE" id="PS51898">
    <property type="entry name" value="TYR_RECOMBINASE"/>
    <property type="match status" value="1"/>
</dbReference>
<dbReference type="SUPFAM" id="SSF56349">
    <property type="entry name" value="DNA breaking-rejoining enzymes"/>
    <property type="match status" value="1"/>
</dbReference>
<dbReference type="PANTHER" id="PTHR30629:SF2">
    <property type="entry name" value="PROPHAGE INTEGRASE INTS-RELATED"/>
    <property type="match status" value="1"/>
</dbReference>
<evidence type="ECO:0000313" key="9">
    <source>
        <dbReference type="Proteomes" id="UP000501726"/>
    </source>
</evidence>
<evidence type="ECO:0000256" key="5">
    <source>
        <dbReference type="PROSITE-ProRule" id="PRU01248"/>
    </source>
</evidence>
<feature type="domain" description="Core-binding (CB)" evidence="7">
    <location>
        <begin position="106"/>
        <end position="194"/>
    </location>
</feature>
<dbReference type="CDD" id="cd00801">
    <property type="entry name" value="INT_P4_C"/>
    <property type="match status" value="1"/>
</dbReference>
<dbReference type="Gene3D" id="3.30.160.390">
    <property type="entry name" value="Integrase, DNA-binding domain"/>
    <property type="match status" value="1"/>
</dbReference>
<dbReference type="InterPro" id="IPR038488">
    <property type="entry name" value="Integrase_DNA-bd_sf"/>
</dbReference>
<dbReference type="Gene3D" id="1.10.443.10">
    <property type="entry name" value="Intergrase catalytic core"/>
    <property type="match status" value="1"/>
</dbReference>
<keyword evidence="4" id="KW-0233">DNA recombination</keyword>
<evidence type="ECO:0000259" key="6">
    <source>
        <dbReference type="PROSITE" id="PS51898"/>
    </source>
</evidence>
<dbReference type="Pfam" id="PF22022">
    <property type="entry name" value="Phage_int_M"/>
    <property type="match status" value="1"/>
</dbReference>
<feature type="domain" description="Tyr recombinase" evidence="6">
    <location>
        <begin position="219"/>
        <end position="397"/>
    </location>
</feature>
<dbReference type="RefSeq" id="WP_173271952.1">
    <property type="nucleotide sequence ID" value="NZ_AP021889.1"/>
</dbReference>
<dbReference type="InterPro" id="IPR011010">
    <property type="entry name" value="DNA_brk_join_enz"/>
</dbReference>
<dbReference type="PROSITE" id="PS51900">
    <property type="entry name" value="CB"/>
    <property type="match status" value="1"/>
</dbReference>
<dbReference type="InterPro" id="IPR010998">
    <property type="entry name" value="Integrase_recombinase_N"/>
</dbReference>
<dbReference type="InterPro" id="IPR053876">
    <property type="entry name" value="Phage_int_M"/>
</dbReference>
<keyword evidence="2" id="KW-0229">DNA integration</keyword>
<dbReference type="InterPro" id="IPR044068">
    <property type="entry name" value="CB"/>
</dbReference>
<dbReference type="InterPro" id="IPR050808">
    <property type="entry name" value="Phage_Integrase"/>
</dbReference>
<dbReference type="EMBL" id="AP021889">
    <property type="protein sequence ID" value="BBP45865.1"/>
    <property type="molecule type" value="Genomic_DNA"/>
</dbReference>
<dbReference type="PANTHER" id="PTHR30629">
    <property type="entry name" value="PROPHAGE INTEGRASE"/>
    <property type="match status" value="1"/>
</dbReference>
<evidence type="ECO:0000259" key="7">
    <source>
        <dbReference type="PROSITE" id="PS51900"/>
    </source>
</evidence>
<evidence type="ECO:0000256" key="4">
    <source>
        <dbReference type="ARBA" id="ARBA00023172"/>
    </source>
</evidence>
<dbReference type="KEGG" id="tse:THMIRHAS_12380"/>
<organism evidence="8 9">
    <name type="scientific">Thiosulfatimonas sediminis</name>
    <dbReference type="NCBI Taxonomy" id="2675054"/>
    <lineage>
        <taxon>Bacteria</taxon>
        <taxon>Pseudomonadati</taxon>
        <taxon>Pseudomonadota</taxon>
        <taxon>Gammaproteobacteria</taxon>
        <taxon>Thiotrichales</taxon>
        <taxon>Piscirickettsiaceae</taxon>
        <taxon>Thiosulfatimonas</taxon>
    </lineage>
</organism>
<name>A0A6F8PUR7_9GAMM</name>
<accession>A0A6F8PUR7</accession>
<dbReference type="GO" id="GO:0015074">
    <property type="term" value="P:DNA integration"/>
    <property type="evidence" value="ECO:0007669"/>
    <property type="project" value="UniProtKB-KW"/>
</dbReference>
<dbReference type="GO" id="GO:0006310">
    <property type="term" value="P:DNA recombination"/>
    <property type="evidence" value="ECO:0007669"/>
    <property type="project" value="UniProtKB-KW"/>
</dbReference>
<gene>
    <name evidence="8" type="ORF">THMIRHAS_12380</name>
</gene>
<dbReference type="Pfam" id="PF13356">
    <property type="entry name" value="Arm-DNA-bind_3"/>
    <property type="match status" value="1"/>
</dbReference>
<dbReference type="GO" id="GO:0003677">
    <property type="term" value="F:DNA binding"/>
    <property type="evidence" value="ECO:0007669"/>
    <property type="project" value="UniProtKB-UniRule"/>
</dbReference>
<proteinExistence type="inferred from homology"/>
<evidence type="ECO:0000313" key="8">
    <source>
        <dbReference type="EMBL" id="BBP45865.1"/>
    </source>
</evidence>
<reference evidence="9" key="1">
    <citation type="submission" date="2019-11" db="EMBL/GenBank/DDBJ databases">
        <title>Isolation and characterization of two novel species in the genus Thiomicrorhabdus.</title>
        <authorList>
            <person name="Mochizuki J."/>
            <person name="Kojima H."/>
            <person name="Fukui M."/>
        </authorList>
    </citation>
    <scope>NUCLEOTIDE SEQUENCE [LARGE SCALE GENOMIC DNA]</scope>
    <source>
        <strain evidence="9">aks77</strain>
    </source>
</reference>
<sequence>MALTDTKIRKTKPTGKVQKLADGGGLRLEITKAGTKVFKYRFKMDGKDTNHTIGEYPAVSLLEARTLRDEARQLVKMGINPNDHKRHQKQAIAKETAKQQAESDLMTFAQLLNEFYSHKTKSYGDRKPEWALSTYQKHKLRFDKHVLPMLGGVPVVQITEQQLEDCLLRIQEHGTLENRDKVYSVFKLLFEYAKGKRYLDRDPALYISRALFVKHVAKQLKHVTTPKELKTVLTKLDTMRGTFEVLSCLRLGLHVFLRPSELVAMRWDEVDFKAKEIHRTTTKGDQTGEGKIIIIPMSRQVETMLNELHALTGETPYVFKSPMTNSHITSGSINKNVRDNGLNTLIVPHGFRHTASTMLNEIGFNADEIELQLNHVIGGVRGVYNKAQKLEPRRKMLQHWSDYLDGIKAGGDVIPINRATS</sequence>
<keyword evidence="3 5" id="KW-0238">DNA-binding</keyword>
<evidence type="ECO:0000256" key="1">
    <source>
        <dbReference type="ARBA" id="ARBA00008857"/>
    </source>
</evidence>
<dbReference type="Proteomes" id="UP000501726">
    <property type="component" value="Chromosome"/>
</dbReference>
<dbReference type="Gene3D" id="1.10.150.130">
    <property type="match status" value="1"/>
</dbReference>
<protein>
    <submittedName>
        <fullName evidence="8">Integrase</fullName>
    </submittedName>
</protein>
<keyword evidence="9" id="KW-1185">Reference proteome</keyword>